<reference evidence="2" key="1">
    <citation type="submission" date="2020-04" db="EMBL/GenBank/DDBJ databases">
        <authorList>
            <person name="Chiriac C."/>
            <person name="Salcher M."/>
            <person name="Ghai R."/>
            <person name="Kavagutti S V."/>
        </authorList>
    </citation>
    <scope>NUCLEOTIDE SEQUENCE</scope>
</reference>
<dbReference type="EMBL" id="LR796422">
    <property type="protein sequence ID" value="CAB4142479.1"/>
    <property type="molecule type" value="Genomic_DNA"/>
</dbReference>
<dbReference type="Pfam" id="PF05521">
    <property type="entry name" value="Phage_HCP"/>
    <property type="match status" value="1"/>
</dbReference>
<sequence>MGPNAGQYEPRKAGFYAPSRTNDSTTHEAVVSYPTVTLSRYIRFLRVLGREGTTLDQVISDAQCIIRLRRDSGSETIKPDWRFTHDGVTYGITSINPIPTERDEIELLCSRIVR</sequence>
<dbReference type="InterPro" id="IPR008767">
    <property type="entry name" value="Phage_SPP1_head-tail_adaptor"/>
</dbReference>
<evidence type="ECO:0000313" key="2">
    <source>
        <dbReference type="EMBL" id="CAB4142479.1"/>
    </source>
</evidence>
<proteinExistence type="predicted"/>
<organism evidence="2">
    <name type="scientific">uncultured Caudovirales phage</name>
    <dbReference type="NCBI Taxonomy" id="2100421"/>
    <lineage>
        <taxon>Viruses</taxon>
        <taxon>Duplodnaviria</taxon>
        <taxon>Heunggongvirae</taxon>
        <taxon>Uroviricota</taxon>
        <taxon>Caudoviricetes</taxon>
        <taxon>Peduoviridae</taxon>
        <taxon>Maltschvirus</taxon>
        <taxon>Maltschvirus maltsch</taxon>
    </lineage>
</organism>
<dbReference type="Gene3D" id="2.40.10.270">
    <property type="entry name" value="Bacteriophage SPP1 head-tail adaptor protein"/>
    <property type="match status" value="1"/>
</dbReference>
<feature type="region of interest" description="Disordered" evidence="1">
    <location>
        <begin position="1"/>
        <end position="22"/>
    </location>
</feature>
<evidence type="ECO:0000256" key="1">
    <source>
        <dbReference type="SAM" id="MobiDB-lite"/>
    </source>
</evidence>
<accession>A0A6J5MFI1</accession>
<gene>
    <name evidence="2" type="ORF">UFOVP448_12</name>
</gene>
<name>A0A6J5MFI1_9CAUD</name>
<dbReference type="InterPro" id="IPR038666">
    <property type="entry name" value="SSP1_head-tail_sf"/>
</dbReference>
<protein>
    <submittedName>
        <fullName evidence="2">Bacteriophage SPP1, head-tail adaptor</fullName>
    </submittedName>
</protein>